<evidence type="ECO:0000259" key="6">
    <source>
        <dbReference type="PROSITE" id="PS51898"/>
    </source>
</evidence>
<dbReference type="Gene3D" id="1.10.443.10">
    <property type="entry name" value="Intergrase catalytic core"/>
    <property type="match status" value="1"/>
</dbReference>
<dbReference type="InterPro" id="IPR013762">
    <property type="entry name" value="Integrase-like_cat_sf"/>
</dbReference>
<evidence type="ECO:0000256" key="5">
    <source>
        <dbReference type="PROSITE-ProRule" id="PRU01248"/>
    </source>
</evidence>
<dbReference type="PROSITE" id="PS51898">
    <property type="entry name" value="TYR_RECOMBINASE"/>
    <property type="match status" value="1"/>
</dbReference>
<proteinExistence type="predicted"/>
<dbReference type="InterPro" id="IPR004107">
    <property type="entry name" value="Integrase_SAM-like_N"/>
</dbReference>
<dbReference type="InterPro" id="IPR010998">
    <property type="entry name" value="Integrase_recombinase_N"/>
</dbReference>
<geneLocation type="plasmid" evidence="8">
    <name>pNDM1_EC14653</name>
</geneLocation>
<evidence type="ECO:0000256" key="4">
    <source>
        <dbReference type="ARBA" id="ARBA00023172"/>
    </source>
</evidence>
<dbReference type="PROSITE" id="PS51900">
    <property type="entry name" value="CB"/>
    <property type="match status" value="1"/>
</dbReference>
<keyword evidence="8" id="KW-0614">Plasmid</keyword>
<dbReference type="AlphaFoldDB" id="A0A0K0NQ48"/>
<feature type="domain" description="Tyr recombinase" evidence="6">
    <location>
        <begin position="127"/>
        <end position="311"/>
    </location>
</feature>
<dbReference type="InterPro" id="IPR011010">
    <property type="entry name" value="DNA_brk_join_enz"/>
</dbReference>
<dbReference type="Pfam" id="PF02899">
    <property type="entry name" value="Phage_int_SAM_1"/>
    <property type="match status" value="1"/>
</dbReference>
<dbReference type="InterPro" id="IPR044068">
    <property type="entry name" value="CB"/>
</dbReference>
<dbReference type="GO" id="GO:0007059">
    <property type="term" value="P:chromosome segregation"/>
    <property type="evidence" value="ECO:0007669"/>
    <property type="project" value="UniProtKB-KW"/>
</dbReference>
<evidence type="ECO:0000256" key="1">
    <source>
        <dbReference type="ARBA" id="ARBA00022829"/>
    </source>
</evidence>
<dbReference type="PANTHER" id="PTHR30349:SF81">
    <property type="entry name" value="TYROSINE RECOMBINASE XERC"/>
    <property type="match status" value="1"/>
</dbReference>
<dbReference type="GO" id="GO:0015074">
    <property type="term" value="P:DNA integration"/>
    <property type="evidence" value="ECO:0007669"/>
    <property type="project" value="UniProtKB-KW"/>
</dbReference>
<dbReference type="GO" id="GO:0006310">
    <property type="term" value="P:DNA recombination"/>
    <property type="evidence" value="ECO:0007669"/>
    <property type="project" value="UniProtKB-KW"/>
</dbReference>
<evidence type="ECO:0000256" key="3">
    <source>
        <dbReference type="ARBA" id="ARBA00023125"/>
    </source>
</evidence>
<dbReference type="GO" id="GO:0003677">
    <property type="term" value="F:DNA binding"/>
    <property type="evidence" value="ECO:0007669"/>
    <property type="project" value="UniProtKB-UniRule"/>
</dbReference>
<dbReference type="CDD" id="cd00397">
    <property type="entry name" value="DNA_BRE_C"/>
    <property type="match status" value="1"/>
</dbReference>
<feature type="domain" description="Core-binding (CB)" evidence="7">
    <location>
        <begin position="12"/>
        <end position="97"/>
    </location>
</feature>
<evidence type="ECO:0000259" key="7">
    <source>
        <dbReference type="PROSITE" id="PS51900"/>
    </source>
</evidence>
<keyword evidence="1" id="KW-0159">Chromosome partition</keyword>
<dbReference type="PANTHER" id="PTHR30349">
    <property type="entry name" value="PHAGE INTEGRASE-RELATED"/>
    <property type="match status" value="1"/>
</dbReference>
<gene>
    <name evidence="8" type="primary">xerC_2</name>
    <name evidence="8" type="ORF">pNDM1_EC14653_00033</name>
</gene>
<organism evidence="8">
    <name type="scientific">Enterobacter cloacae</name>
    <dbReference type="NCBI Taxonomy" id="550"/>
    <lineage>
        <taxon>Bacteria</taxon>
        <taxon>Pseudomonadati</taxon>
        <taxon>Pseudomonadota</taxon>
        <taxon>Gammaproteobacteria</taxon>
        <taxon>Enterobacterales</taxon>
        <taxon>Enterobacteriaceae</taxon>
        <taxon>Enterobacter</taxon>
        <taxon>Enterobacter cloacae complex</taxon>
    </lineage>
</organism>
<name>A0A0K0NQ48_ENTCL</name>
<evidence type="ECO:0000256" key="2">
    <source>
        <dbReference type="ARBA" id="ARBA00022908"/>
    </source>
</evidence>
<dbReference type="SUPFAM" id="SSF56349">
    <property type="entry name" value="DNA breaking-rejoining enzymes"/>
    <property type="match status" value="1"/>
</dbReference>
<dbReference type="EMBL" id="KP868647">
    <property type="protein sequence ID" value="AKN19736.1"/>
    <property type="molecule type" value="Genomic_DNA"/>
</dbReference>
<dbReference type="RefSeq" id="WP_075607030.1">
    <property type="nucleotide sequence ID" value="NZ_KP868647.1"/>
</dbReference>
<evidence type="ECO:0000313" key="8">
    <source>
        <dbReference type="EMBL" id="AKN19736.1"/>
    </source>
</evidence>
<dbReference type="InterPro" id="IPR002104">
    <property type="entry name" value="Integrase_catalytic"/>
</dbReference>
<dbReference type="Pfam" id="PF00589">
    <property type="entry name" value="Phage_integrase"/>
    <property type="match status" value="1"/>
</dbReference>
<sequence>MRASLLVSLPYMMAEPTAFRWLCLQESLLKAPNTVEAYARGVDDWLRFCSQNDVSPTEASREILALYVRHLNISRNLAAASLRHRLTIVRLYCDYLREEGLIALNPVMRGSWHPSGGGRRGLIQAQRRLPWIPSDRDWESLLIAARQTTIRNRFMLSLAYDCALRREELCSVATGDIDPSRRLLTVRAETTKTKRGRVVPYSVVTGELYFLWLAERRQLNTSRGPLFLSYSCRNRTAPITRWAWSKIVRSLAMQAGLPQLSTHTFRHLCLTDLARADWDIHEIATFAGHQSIQSTLLYIHLSARDLTEKFNAGMASIHEHRLHHLKGDNTDGNEN</sequence>
<keyword evidence="3 5" id="KW-0238">DNA-binding</keyword>
<accession>A0A0K0NQ48</accession>
<keyword evidence="4" id="KW-0233">DNA recombination</keyword>
<dbReference type="InterPro" id="IPR050090">
    <property type="entry name" value="Tyrosine_recombinase_XerCD"/>
</dbReference>
<protein>
    <submittedName>
        <fullName evidence="8">Tyrosine recombinase XerC</fullName>
    </submittedName>
</protein>
<keyword evidence="2" id="KW-0229">DNA integration</keyword>
<dbReference type="SUPFAM" id="SSF47823">
    <property type="entry name" value="lambda integrase-like, N-terminal domain"/>
    <property type="match status" value="1"/>
</dbReference>
<dbReference type="Gene3D" id="1.10.150.130">
    <property type="match status" value="1"/>
</dbReference>
<reference evidence="8" key="1">
    <citation type="journal article" date="2015" name="Antimicrob. Agents Chemother.">
        <title>Characterization of an Enterobacter cloacae Strain Producing both KPC and NDM Carbapenemases by Whole-Genome Sequencing.</title>
        <authorList>
            <person name="Wu W."/>
            <person name="Feng Y."/>
            <person name="Carattoli A."/>
            <person name="Zong Z."/>
        </authorList>
    </citation>
    <scope>NUCLEOTIDE SEQUENCE</scope>
    <source>
        <strain evidence="8">WCHECl-14653</strain>
        <plasmid evidence="8">pNDM1_EC14653</plasmid>
    </source>
</reference>